<dbReference type="EMBL" id="WHNZ01000015">
    <property type="protein sequence ID" value="NOV00011.1"/>
    <property type="molecule type" value="Genomic_DNA"/>
</dbReference>
<dbReference type="SUPFAM" id="SSF53448">
    <property type="entry name" value="Nucleotide-diphospho-sugar transferases"/>
    <property type="match status" value="1"/>
</dbReference>
<sequence>MISVIICTYNRSEILRECIESVLKNQVENDFELLVIDNNSNDNTEEIVSLFTNNYSNVRYVKEEQVGLSIARNTGIAEATGEIVAFIDDDVVVSPLYIQAIHSFFCEHPEEVCAGGKVIPVWEFEKPEWFVKNFASIIGETTYGEKKRILKFQEVPIGCNMIFKKEIFRKTGMFNINLGIKGDELFLGEENALCEKIRKLGRNIYYLPEAYVRHKVHRNKVSQDYVLRRLKLEGASMAQWHMETKKKTDVLLQYTLRFMMLWCKDIPLLLLRRNSFALQCKVSRKREYLKQIRKLMKFQEKPQNLELKK</sequence>
<evidence type="ECO:0000313" key="2">
    <source>
        <dbReference type="EMBL" id="NOV00011.1"/>
    </source>
</evidence>
<evidence type="ECO:0000313" key="3">
    <source>
        <dbReference type="Proteomes" id="UP000618579"/>
    </source>
</evidence>
<dbReference type="Proteomes" id="UP000618579">
    <property type="component" value="Unassembled WGS sequence"/>
</dbReference>
<protein>
    <submittedName>
        <fullName evidence="2">Glycosyltransferase</fullName>
    </submittedName>
</protein>
<accession>A0ABX1ZJL0</accession>
<dbReference type="Gene3D" id="3.90.550.10">
    <property type="entry name" value="Spore Coat Polysaccharide Biosynthesis Protein SpsA, Chain A"/>
    <property type="match status" value="1"/>
</dbReference>
<dbReference type="RefSeq" id="WP_171682840.1">
    <property type="nucleotide sequence ID" value="NZ_WHNZ01000015.1"/>
</dbReference>
<feature type="domain" description="Glycosyltransferase 2-like" evidence="1">
    <location>
        <begin position="3"/>
        <end position="170"/>
    </location>
</feature>
<dbReference type="Pfam" id="PF00535">
    <property type="entry name" value="Glycos_transf_2"/>
    <property type="match status" value="1"/>
</dbReference>
<dbReference type="CDD" id="cd00761">
    <property type="entry name" value="Glyco_tranf_GTA_type"/>
    <property type="match status" value="1"/>
</dbReference>
<proteinExistence type="predicted"/>
<organism evidence="2 3">
    <name type="scientific">Paenibacillus planticolens</name>
    <dbReference type="NCBI Taxonomy" id="2654976"/>
    <lineage>
        <taxon>Bacteria</taxon>
        <taxon>Bacillati</taxon>
        <taxon>Bacillota</taxon>
        <taxon>Bacilli</taxon>
        <taxon>Bacillales</taxon>
        <taxon>Paenibacillaceae</taxon>
        <taxon>Paenibacillus</taxon>
    </lineage>
</organism>
<dbReference type="InterPro" id="IPR050834">
    <property type="entry name" value="Glycosyltransf_2"/>
</dbReference>
<name>A0ABX1ZJL0_9BACL</name>
<reference evidence="2 3" key="1">
    <citation type="submission" date="2019-10" db="EMBL/GenBank/DDBJ databases">
        <title>Description of Paenibacillus pedi sp. nov.</title>
        <authorList>
            <person name="Carlier A."/>
            <person name="Qi S."/>
        </authorList>
    </citation>
    <scope>NUCLEOTIDE SEQUENCE [LARGE SCALE GENOMIC DNA]</scope>
    <source>
        <strain evidence="2 3">LMG 31457</strain>
    </source>
</reference>
<comment type="caution">
    <text evidence="2">The sequence shown here is derived from an EMBL/GenBank/DDBJ whole genome shotgun (WGS) entry which is preliminary data.</text>
</comment>
<gene>
    <name evidence="2" type="ORF">GC097_08280</name>
</gene>
<dbReference type="InterPro" id="IPR029044">
    <property type="entry name" value="Nucleotide-diphossugar_trans"/>
</dbReference>
<keyword evidence="3" id="KW-1185">Reference proteome</keyword>
<evidence type="ECO:0000259" key="1">
    <source>
        <dbReference type="Pfam" id="PF00535"/>
    </source>
</evidence>
<dbReference type="PANTHER" id="PTHR43685">
    <property type="entry name" value="GLYCOSYLTRANSFERASE"/>
    <property type="match status" value="1"/>
</dbReference>
<dbReference type="InterPro" id="IPR001173">
    <property type="entry name" value="Glyco_trans_2-like"/>
</dbReference>
<dbReference type="PANTHER" id="PTHR43685:SF3">
    <property type="entry name" value="SLR2126 PROTEIN"/>
    <property type="match status" value="1"/>
</dbReference>